<dbReference type="InterPro" id="IPR000914">
    <property type="entry name" value="SBP_5_dom"/>
</dbReference>
<dbReference type="FunFam" id="3.90.76.10:FF:000001">
    <property type="entry name" value="Oligopeptide ABC transporter substrate-binding protein"/>
    <property type="match status" value="1"/>
</dbReference>
<dbReference type="PANTHER" id="PTHR30290:SF10">
    <property type="entry name" value="PERIPLASMIC OLIGOPEPTIDE-BINDING PROTEIN-RELATED"/>
    <property type="match status" value="1"/>
</dbReference>
<evidence type="ECO:0000313" key="8">
    <source>
        <dbReference type="Proteomes" id="UP000027192"/>
    </source>
</evidence>
<evidence type="ECO:0000256" key="2">
    <source>
        <dbReference type="ARBA" id="ARBA00005695"/>
    </source>
</evidence>
<comment type="caution">
    <text evidence="7">The sequence shown here is derived from an EMBL/GenBank/DDBJ whole genome shotgun (WGS) entry which is preliminary data.</text>
</comment>
<evidence type="ECO:0000259" key="6">
    <source>
        <dbReference type="Pfam" id="PF00496"/>
    </source>
</evidence>
<evidence type="ECO:0000256" key="3">
    <source>
        <dbReference type="ARBA" id="ARBA00022448"/>
    </source>
</evidence>
<dbReference type="Gene3D" id="3.10.105.10">
    <property type="entry name" value="Dipeptide-binding Protein, Domain 3"/>
    <property type="match status" value="1"/>
</dbReference>
<protein>
    <submittedName>
        <fullName evidence="7">Peptide ABC transporter substrate-binding protein</fullName>
    </submittedName>
</protein>
<name>A0A066RLJ2_9GAMM</name>
<dbReference type="GO" id="GO:0030288">
    <property type="term" value="C:outer membrane-bounded periplasmic space"/>
    <property type="evidence" value="ECO:0007669"/>
    <property type="project" value="TreeGrafter"/>
</dbReference>
<feature type="domain" description="Solute-binding protein family 5" evidence="6">
    <location>
        <begin position="79"/>
        <end position="457"/>
    </location>
</feature>
<dbReference type="GO" id="GO:0043190">
    <property type="term" value="C:ATP-binding cassette (ABC) transporter complex"/>
    <property type="evidence" value="ECO:0007669"/>
    <property type="project" value="InterPro"/>
</dbReference>
<dbReference type="FunFam" id="3.10.105.10:FF:000001">
    <property type="entry name" value="Oligopeptide ABC transporter, oligopeptide-binding protein"/>
    <property type="match status" value="1"/>
</dbReference>
<keyword evidence="4 5" id="KW-0732">Signal</keyword>
<dbReference type="RefSeq" id="WP_036752770.1">
    <property type="nucleotide sequence ID" value="NZ_JAGSGC010000010.1"/>
</dbReference>
<evidence type="ECO:0000256" key="4">
    <source>
        <dbReference type="ARBA" id="ARBA00022729"/>
    </source>
</evidence>
<sequence length="538" mass="60551">MQGMKMKALAAGIALMFSGATFAADVPAGVTLAKKQEIVWGVGTEVPTLDPTMTTDDSSSKIISDLFEGLVSEDTEGNLIPALATHWETSADGKTVTFHLREGIQWSNGEPLTAQDVEYSFKRNADPASAAPYSWYLATANILNAAAITDGKKDKETLGVKALDAKTVQFTLTQPTPYFVIMLSHPSTFPVYRKAIEQFGDSWTRPEHMVSSGAYTLTNWVVNERIDLVRNPKYWNDAKTVINKASYLAIENDTAEYNRYRTGEIDITATFPLEQYKQIKKDRPNELITMPSLATYYYLFNLNKKPFDDVRVRKALAYAIDRDVVTKIILGQGQIPAFGVTPPAVAGFDAPALPWANLTQKERNQKARELLKEAGYTKDNPLKFELVYNTNEAHKKLALAMMSMWKQSLPVDVELANQEWKTFLQKLSQKDFSLARYAWVGDYNEASTFLSYFESKGMNYSRWANDAYDKAMANALAASSEEERQKYYQEAERIFSDDMPAIPVYFYTKTVIKSPKVGGYSTTNASSHRYTRDLYLMK</sequence>
<organism evidence="7 8">
    <name type="scientific">Photobacterium galatheae</name>
    <dbReference type="NCBI Taxonomy" id="1654360"/>
    <lineage>
        <taxon>Bacteria</taxon>
        <taxon>Pseudomonadati</taxon>
        <taxon>Pseudomonadota</taxon>
        <taxon>Gammaproteobacteria</taxon>
        <taxon>Vibrionales</taxon>
        <taxon>Vibrionaceae</taxon>
        <taxon>Photobacterium</taxon>
    </lineage>
</organism>
<dbReference type="PIRSF" id="PIRSF002741">
    <property type="entry name" value="MppA"/>
    <property type="match status" value="1"/>
</dbReference>
<comment type="subcellular location">
    <subcellularLocation>
        <location evidence="1">Cell envelope</location>
    </subcellularLocation>
</comment>
<feature type="signal peptide" evidence="5">
    <location>
        <begin position="1"/>
        <end position="23"/>
    </location>
</feature>
<gene>
    <name evidence="7" type="ORF">EA58_12145</name>
</gene>
<feature type="chain" id="PRO_5001625901" evidence="5">
    <location>
        <begin position="24"/>
        <end position="538"/>
    </location>
</feature>
<dbReference type="STRING" id="1654360.EA58_12145"/>
<evidence type="ECO:0000256" key="1">
    <source>
        <dbReference type="ARBA" id="ARBA00004196"/>
    </source>
</evidence>
<dbReference type="Proteomes" id="UP000027192">
    <property type="component" value="Unassembled WGS sequence"/>
</dbReference>
<reference evidence="7 8" key="1">
    <citation type="submission" date="2014-04" db="EMBL/GenBank/DDBJ databases">
        <title>Draft genome sequence of Photobacterium halotolerans S2753: a solonamide, ngercheumicin and holomycin producer.</title>
        <authorList>
            <person name="Machado H.R."/>
            <person name="Gram L."/>
        </authorList>
    </citation>
    <scope>NUCLEOTIDE SEQUENCE [LARGE SCALE GENOMIC DNA]</scope>
    <source>
        <strain evidence="7 8">S2753</strain>
    </source>
</reference>
<dbReference type="Gene3D" id="3.90.76.10">
    <property type="entry name" value="Dipeptide-binding Protein, Domain 1"/>
    <property type="match status" value="1"/>
</dbReference>
<dbReference type="AlphaFoldDB" id="A0A066RLJ2"/>
<dbReference type="Pfam" id="PF00496">
    <property type="entry name" value="SBP_bac_5"/>
    <property type="match status" value="1"/>
</dbReference>
<keyword evidence="8" id="KW-1185">Reference proteome</keyword>
<comment type="similarity">
    <text evidence="2">Belongs to the bacterial solute-binding protein 5 family.</text>
</comment>
<dbReference type="GO" id="GO:1904680">
    <property type="term" value="F:peptide transmembrane transporter activity"/>
    <property type="evidence" value="ECO:0007669"/>
    <property type="project" value="TreeGrafter"/>
</dbReference>
<dbReference type="GO" id="GO:0015833">
    <property type="term" value="P:peptide transport"/>
    <property type="evidence" value="ECO:0007669"/>
    <property type="project" value="TreeGrafter"/>
</dbReference>
<keyword evidence="3" id="KW-0813">Transport</keyword>
<dbReference type="OrthoDB" id="9801912at2"/>
<proteinExistence type="inferred from homology"/>
<dbReference type="EMBL" id="JMIB01000023">
    <property type="protein sequence ID" value="KDM91315.1"/>
    <property type="molecule type" value="Genomic_DNA"/>
</dbReference>
<dbReference type="Gene3D" id="3.40.190.10">
    <property type="entry name" value="Periplasmic binding protein-like II"/>
    <property type="match status" value="1"/>
</dbReference>
<dbReference type="CDD" id="cd08504">
    <property type="entry name" value="PBP2_OppA"/>
    <property type="match status" value="1"/>
</dbReference>
<accession>A0A066RLJ2</accession>
<dbReference type="SUPFAM" id="SSF53850">
    <property type="entry name" value="Periplasmic binding protein-like II"/>
    <property type="match status" value="1"/>
</dbReference>
<evidence type="ECO:0000313" key="7">
    <source>
        <dbReference type="EMBL" id="KDM91315.1"/>
    </source>
</evidence>
<evidence type="ECO:0000256" key="5">
    <source>
        <dbReference type="SAM" id="SignalP"/>
    </source>
</evidence>
<dbReference type="PANTHER" id="PTHR30290">
    <property type="entry name" value="PERIPLASMIC BINDING COMPONENT OF ABC TRANSPORTER"/>
    <property type="match status" value="1"/>
</dbReference>
<dbReference type="InterPro" id="IPR039424">
    <property type="entry name" value="SBP_5"/>
</dbReference>
<dbReference type="InterPro" id="IPR030678">
    <property type="entry name" value="Peptide/Ni-bd"/>
</dbReference>